<keyword evidence="2" id="KW-0472">Membrane</keyword>
<feature type="compositionally biased region" description="Low complexity" evidence="1">
    <location>
        <begin position="67"/>
        <end position="78"/>
    </location>
</feature>
<evidence type="ECO:0000256" key="2">
    <source>
        <dbReference type="SAM" id="Phobius"/>
    </source>
</evidence>
<dbReference type="GeneID" id="130747136"/>
<proteinExistence type="evidence at transcript level"/>
<evidence type="ECO:0000256" key="1">
    <source>
        <dbReference type="SAM" id="MobiDB-lite"/>
    </source>
</evidence>
<sequence length="116" mass="12078">MATRVAARFISRRPFSSGSGKILSEEEKAAENAYFKKVEQEKLEKVARQGPQPEASTGAGSGGSVTGGASAHTGTSAGNVSTDKFRNYAVIAGTITILGGLGWYLKGTAKKPEVQD</sequence>
<dbReference type="EMBL" id="BT142388">
    <property type="protein sequence ID" value="AFK42182.1"/>
    <property type="molecule type" value="mRNA"/>
</dbReference>
<dbReference type="PANTHER" id="PTHR33878">
    <property type="entry name" value="OS08G0559000 PROTEIN"/>
    <property type="match status" value="1"/>
</dbReference>
<protein>
    <submittedName>
        <fullName evidence="3">Uncharacterized protein</fullName>
    </submittedName>
</protein>
<accession>I3SPJ0</accession>
<organism evidence="3">
    <name type="scientific">Lotus japonicus</name>
    <name type="common">Lotus corniculatus var. japonicus</name>
    <dbReference type="NCBI Taxonomy" id="34305"/>
    <lineage>
        <taxon>Eukaryota</taxon>
        <taxon>Viridiplantae</taxon>
        <taxon>Streptophyta</taxon>
        <taxon>Embryophyta</taxon>
        <taxon>Tracheophyta</taxon>
        <taxon>Spermatophyta</taxon>
        <taxon>Magnoliopsida</taxon>
        <taxon>eudicotyledons</taxon>
        <taxon>Gunneridae</taxon>
        <taxon>Pentapetalae</taxon>
        <taxon>rosids</taxon>
        <taxon>fabids</taxon>
        <taxon>Fabales</taxon>
        <taxon>Fabaceae</taxon>
        <taxon>Papilionoideae</taxon>
        <taxon>50 kb inversion clade</taxon>
        <taxon>NPAAA clade</taxon>
        <taxon>Hologalegina</taxon>
        <taxon>robinioid clade</taxon>
        <taxon>Loteae</taxon>
        <taxon>Lotus</taxon>
    </lineage>
</organism>
<keyword evidence="2" id="KW-0812">Transmembrane</keyword>
<feature type="transmembrane region" description="Helical" evidence="2">
    <location>
        <begin position="85"/>
        <end position="105"/>
    </location>
</feature>
<dbReference type="KEGG" id="lja:130747136"/>
<name>I3SPJ0_LOTJA</name>
<dbReference type="InterPro" id="IPR045284">
    <property type="entry name" value="At2g27730-like"/>
</dbReference>
<dbReference type="RefSeq" id="XP_057455958.1">
    <property type="nucleotide sequence ID" value="XM_057599975.1"/>
</dbReference>
<keyword evidence="2" id="KW-1133">Transmembrane helix</keyword>
<feature type="region of interest" description="Disordered" evidence="1">
    <location>
        <begin position="42"/>
        <end position="80"/>
    </location>
</feature>
<evidence type="ECO:0000313" key="3">
    <source>
        <dbReference type="EMBL" id="AFK42182.1"/>
    </source>
</evidence>
<dbReference type="OrthoDB" id="1932250at2759"/>
<reference evidence="3" key="1">
    <citation type="submission" date="2012-05" db="EMBL/GenBank/DDBJ databases">
        <authorList>
            <person name="Krishnakumar V."/>
            <person name="Cheung F."/>
            <person name="Xiao Y."/>
            <person name="Chan A."/>
            <person name="Moskal W.A."/>
            <person name="Town C.D."/>
        </authorList>
    </citation>
    <scope>NUCLEOTIDE SEQUENCE</scope>
</reference>
<dbReference type="AlphaFoldDB" id="I3SPJ0"/>
<dbReference type="PANTHER" id="PTHR33878:SF1">
    <property type="entry name" value="OS08G0559000 PROTEIN"/>
    <property type="match status" value="1"/>
</dbReference>